<name>A0A078ASN1_STYLE</name>
<dbReference type="InterPro" id="IPR002119">
    <property type="entry name" value="Histone_H2A"/>
</dbReference>
<dbReference type="Gene3D" id="1.10.20.10">
    <property type="entry name" value="Histone, subunit A"/>
    <property type="match status" value="1"/>
</dbReference>
<keyword evidence="5" id="KW-1185">Reference proteome</keyword>
<keyword evidence="1" id="KW-0238">DNA-binding</keyword>
<comment type="subunit">
    <text evidence="1">The nucleosome is a histone octamer containing two molecules each of H2A, H2B, H3 and H4 assembled in one H3-H4 heterotetramer and two H2A-H2B heterodimers. The octamer wraps approximately 147 bp of DNA.</text>
</comment>
<dbReference type="PANTHER" id="PTHR23430">
    <property type="entry name" value="HISTONE H2A"/>
    <property type="match status" value="1"/>
</dbReference>
<dbReference type="InParanoid" id="A0A078ASN1"/>
<dbReference type="GO" id="GO:0030527">
    <property type="term" value="F:structural constituent of chromatin"/>
    <property type="evidence" value="ECO:0007669"/>
    <property type="project" value="InterPro"/>
</dbReference>
<reference evidence="4 5" key="1">
    <citation type="submission" date="2014-06" db="EMBL/GenBank/DDBJ databases">
        <authorList>
            <person name="Swart Estienne"/>
        </authorList>
    </citation>
    <scope>NUCLEOTIDE SEQUENCE [LARGE SCALE GENOMIC DNA]</scope>
    <source>
        <strain evidence="4 5">130c</strain>
    </source>
</reference>
<dbReference type="PRINTS" id="PR00620">
    <property type="entry name" value="HISTONEH2A"/>
</dbReference>
<evidence type="ECO:0000259" key="3">
    <source>
        <dbReference type="Pfam" id="PF00125"/>
    </source>
</evidence>
<feature type="compositionally biased region" description="Polar residues" evidence="2">
    <location>
        <begin position="12"/>
        <end position="26"/>
    </location>
</feature>
<dbReference type="OrthoDB" id="9419637at2759"/>
<dbReference type="GO" id="GO:0005634">
    <property type="term" value="C:nucleus"/>
    <property type="evidence" value="ECO:0007669"/>
    <property type="project" value="UniProtKB-SubCell"/>
</dbReference>
<dbReference type="SUPFAM" id="SSF47113">
    <property type="entry name" value="Histone-fold"/>
    <property type="match status" value="1"/>
</dbReference>
<feature type="region of interest" description="Disordered" evidence="2">
    <location>
        <begin position="1"/>
        <end position="37"/>
    </location>
</feature>
<dbReference type="SMART" id="SM00414">
    <property type="entry name" value="H2A"/>
    <property type="match status" value="1"/>
</dbReference>
<accession>A0A078ASN1</accession>
<dbReference type="GO" id="GO:0000786">
    <property type="term" value="C:nucleosome"/>
    <property type="evidence" value="ECO:0007669"/>
    <property type="project" value="UniProtKB-KW"/>
</dbReference>
<keyword evidence="1" id="KW-0539">Nucleus</keyword>
<dbReference type="GO" id="GO:0046982">
    <property type="term" value="F:protein heterodimerization activity"/>
    <property type="evidence" value="ECO:0007669"/>
    <property type="project" value="InterPro"/>
</dbReference>
<evidence type="ECO:0000256" key="1">
    <source>
        <dbReference type="RuleBase" id="RU003767"/>
    </source>
</evidence>
<dbReference type="InterPro" id="IPR007125">
    <property type="entry name" value="H2A/H2B/H3"/>
</dbReference>
<keyword evidence="1" id="KW-0158">Chromosome</keyword>
<evidence type="ECO:0000313" key="5">
    <source>
        <dbReference type="Proteomes" id="UP000039865"/>
    </source>
</evidence>
<feature type="domain" description="Core Histone H2A/H2B/H3" evidence="3">
    <location>
        <begin position="46"/>
        <end position="124"/>
    </location>
</feature>
<dbReference type="GO" id="GO:0003677">
    <property type="term" value="F:DNA binding"/>
    <property type="evidence" value="ECO:0007669"/>
    <property type="project" value="UniProtKB-KW"/>
</dbReference>
<sequence>MDKNQTKKTPSKAATVNLQTQDSNQGKGKGKGKAMYFPHSQGDKDHAPMKMTSHAKAGLQFSVSRVAKFMKLGKYADRISAGSPVVLAAAMQYICSEIIELAGNKAAEAKTKRIKPRHIMLAIRDDIELNKLLGKADFAQCGAVPKIYDLPKRGAKGKKGCEVNDEEMDDE</sequence>
<comment type="similarity">
    <text evidence="1">Belongs to the histone H2A family.</text>
</comment>
<dbReference type="InterPro" id="IPR009072">
    <property type="entry name" value="Histone-fold"/>
</dbReference>
<feature type="region of interest" description="Disordered" evidence="2">
    <location>
        <begin position="152"/>
        <end position="171"/>
    </location>
</feature>
<organism evidence="4 5">
    <name type="scientific">Stylonychia lemnae</name>
    <name type="common">Ciliate</name>
    <dbReference type="NCBI Taxonomy" id="5949"/>
    <lineage>
        <taxon>Eukaryota</taxon>
        <taxon>Sar</taxon>
        <taxon>Alveolata</taxon>
        <taxon>Ciliophora</taxon>
        <taxon>Intramacronucleata</taxon>
        <taxon>Spirotrichea</taxon>
        <taxon>Stichotrichia</taxon>
        <taxon>Sporadotrichida</taxon>
        <taxon>Oxytrichidae</taxon>
        <taxon>Stylonychinae</taxon>
        <taxon>Stylonychia</taxon>
    </lineage>
</organism>
<evidence type="ECO:0000256" key="2">
    <source>
        <dbReference type="SAM" id="MobiDB-lite"/>
    </source>
</evidence>
<evidence type="ECO:0000313" key="4">
    <source>
        <dbReference type="EMBL" id="CDW84212.1"/>
    </source>
</evidence>
<dbReference type="EMBL" id="CCKQ01012593">
    <property type="protein sequence ID" value="CDW84212.1"/>
    <property type="molecule type" value="Genomic_DNA"/>
</dbReference>
<protein>
    <recommendedName>
        <fullName evidence="1">Histone H2A</fullName>
    </recommendedName>
</protein>
<gene>
    <name evidence="4" type="primary">Contig13277.g14169</name>
    <name evidence="4" type="ORF">STYLEM_13269</name>
</gene>
<dbReference type="CDD" id="cd00074">
    <property type="entry name" value="HFD_H2A"/>
    <property type="match status" value="1"/>
</dbReference>
<dbReference type="Proteomes" id="UP000039865">
    <property type="component" value="Unassembled WGS sequence"/>
</dbReference>
<proteinExistence type="inferred from homology"/>
<dbReference type="Pfam" id="PF00125">
    <property type="entry name" value="Histone"/>
    <property type="match status" value="1"/>
</dbReference>
<dbReference type="AlphaFoldDB" id="A0A078ASN1"/>
<comment type="subcellular location">
    <subcellularLocation>
        <location evidence="1">Nucleus</location>
    </subcellularLocation>
</comment>
<keyword evidence="1" id="KW-0544">Nucleosome core</keyword>